<dbReference type="EMBL" id="JBEZFP010000222">
    <property type="protein sequence ID" value="MEU8139982.1"/>
    <property type="molecule type" value="Genomic_DNA"/>
</dbReference>
<dbReference type="Proteomes" id="UP001551482">
    <property type="component" value="Unassembled WGS sequence"/>
</dbReference>
<protein>
    <submittedName>
        <fullName evidence="4">PIG-L family deacetylase</fullName>
    </submittedName>
</protein>
<evidence type="ECO:0000256" key="2">
    <source>
        <dbReference type="SAM" id="MobiDB-lite"/>
    </source>
</evidence>
<dbReference type="Gene3D" id="3.40.50.10320">
    <property type="entry name" value="LmbE-like"/>
    <property type="match status" value="1"/>
</dbReference>
<keyword evidence="5" id="KW-1185">Reference proteome</keyword>
<accession>A0ABV3DW55</accession>
<proteinExistence type="predicted"/>
<evidence type="ECO:0000259" key="3">
    <source>
        <dbReference type="Pfam" id="PF26607"/>
    </source>
</evidence>
<dbReference type="InterPro" id="IPR003737">
    <property type="entry name" value="GlcNAc_PI_deacetylase-related"/>
</dbReference>
<evidence type="ECO:0000256" key="1">
    <source>
        <dbReference type="ARBA" id="ARBA00022833"/>
    </source>
</evidence>
<reference evidence="4 5" key="1">
    <citation type="submission" date="2024-06" db="EMBL/GenBank/DDBJ databases">
        <title>The Natural Products Discovery Center: Release of the First 8490 Sequenced Strains for Exploring Actinobacteria Biosynthetic Diversity.</title>
        <authorList>
            <person name="Kalkreuter E."/>
            <person name="Kautsar S.A."/>
            <person name="Yang D."/>
            <person name="Bader C.D."/>
            <person name="Teijaro C.N."/>
            <person name="Fluegel L."/>
            <person name="Davis C.M."/>
            <person name="Simpson J.R."/>
            <person name="Lauterbach L."/>
            <person name="Steele A.D."/>
            <person name="Gui C."/>
            <person name="Meng S."/>
            <person name="Li G."/>
            <person name="Viehrig K."/>
            <person name="Ye F."/>
            <person name="Su P."/>
            <person name="Kiefer A.F."/>
            <person name="Nichols A."/>
            <person name="Cepeda A.J."/>
            <person name="Yan W."/>
            <person name="Fan B."/>
            <person name="Jiang Y."/>
            <person name="Adhikari A."/>
            <person name="Zheng C.-J."/>
            <person name="Schuster L."/>
            <person name="Cowan T.M."/>
            <person name="Smanski M.J."/>
            <person name="Chevrette M.G."/>
            <person name="De Carvalho L.P.S."/>
            <person name="Shen B."/>
        </authorList>
    </citation>
    <scope>NUCLEOTIDE SEQUENCE [LARGE SCALE GENOMIC DNA]</scope>
    <source>
        <strain evidence="4 5">NPDC048946</strain>
    </source>
</reference>
<dbReference type="PANTHER" id="PTHR12993:SF26">
    <property type="entry name" value="1D-MYO-INOSITOL 2-ACETAMIDO-2-DEOXY-ALPHA-D-GLUCOPYRANOSIDE DEACETYLASE"/>
    <property type="match status" value="1"/>
</dbReference>
<dbReference type="PANTHER" id="PTHR12993">
    <property type="entry name" value="N-ACETYLGLUCOSAMINYL-PHOSPHATIDYLINOSITOL DE-N-ACETYLASE-RELATED"/>
    <property type="match status" value="1"/>
</dbReference>
<dbReference type="Gene3D" id="2.120.10.70">
    <property type="entry name" value="Fucose-specific lectin"/>
    <property type="match status" value="1"/>
</dbReference>
<name>A0ABV3DW55_9ACTN</name>
<dbReference type="Pfam" id="PF26607">
    <property type="entry name" value="DUF8189"/>
    <property type="match status" value="1"/>
</dbReference>
<evidence type="ECO:0000313" key="4">
    <source>
        <dbReference type="EMBL" id="MEU8139982.1"/>
    </source>
</evidence>
<dbReference type="Pfam" id="PF02585">
    <property type="entry name" value="PIG-L"/>
    <property type="match status" value="1"/>
</dbReference>
<dbReference type="InterPro" id="IPR058502">
    <property type="entry name" value="PLL-like_beta-prop"/>
</dbReference>
<sequence length="681" mass="71907">MPAGIWVSTRGEEDSTNPQNSTAPPDKTAATHLHIVAHPDDDLYFLNPDIQQAIRSGEQLIGVCVTCGETDGRNNRAGDDGATVPVDFPGYSAARQTGLRAAYAEMAVGDRKSPWTREALPMPGGPIAELATLTAAPHVRLVFLNLWQDGTRSGTAGAGRPRELWEGKTAAIPTMAFRAGPATRPYTYSRETLIEGLAALIERFKPTVIRTLDPDPDHLKHDDRNPATRQHADFEDFADHQDHTAVALFSWAAVQTVNGRGGGGAAVESYRGYVNERWPYNLDGTAFREKVRLLDVYGWADGADCGAPEGCGDLKVAAGAPGTGWAQSTTHRYPGNASWLCAAPDGRLAAFAVFGGEAVMWAADRDGRFAAPVPLGGGPLLPHLAVTCTRDGRFHVFGVRMTLGRAPVEQRRALVVAAQTAPGGPFAPWAELGNPADGTDVQPGRARGIGMPAAVAVDSGVHVFVRNTGTGLSGRRLDPGGQWGPWTDHKGSGIQDGLAVVTTADNRIEVFGSSADGIVRWYQPDSGGPFRVGKLHVAAPAGPPIAIRGDDGRLRLIVRQPQSAWVLLYTQLEPRGGWDLQPQWLGGDGGFGPVAAVAAEGGRTGLACRNGRGNVSVGWHDLQHDAAVDWMSGGPVLLHSPAVARDGGGRLVAAVVGVDGRLHVARSDADSGRMSSWTAVV</sequence>
<comment type="caution">
    <text evidence="4">The sequence shown here is derived from an EMBL/GenBank/DDBJ whole genome shotgun (WGS) entry which is preliminary data.</text>
</comment>
<dbReference type="SUPFAM" id="SSF102588">
    <property type="entry name" value="LmbE-like"/>
    <property type="match status" value="1"/>
</dbReference>
<gene>
    <name evidence="4" type="ORF">AB0C36_41615</name>
</gene>
<dbReference type="InterPro" id="IPR024078">
    <property type="entry name" value="LmbE-like_dom_sf"/>
</dbReference>
<evidence type="ECO:0000313" key="5">
    <source>
        <dbReference type="Proteomes" id="UP001551482"/>
    </source>
</evidence>
<feature type="region of interest" description="Disordered" evidence="2">
    <location>
        <begin position="1"/>
        <end position="27"/>
    </location>
</feature>
<feature type="domain" description="PLL-like beta propeller" evidence="3">
    <location>
        <begin position="498"/>
        <end position="679"/>
    </location>
</feature>
<organism evidence="4 5">
    <name type="scientific">Streptodolium elevatio</name>
    <dbReference type="NCBI Taxonomy" id="3157996"/>
    <lineage>
        <taxon>Bacteria</taxon>
        <taxon>Bacillati</taxon>
        <taxon>Actinomycetota</taxon>
        <taxon>Actinomycetes</taxon>
        <taxon>Kitasatosporales</taxon>
        <taxon>Streptomycetaceae</taxon>
        <taxon>Streptodolium</taxon>
    </lineage>
</organism>
<dbReference type="SUPFAM" id="SSF89372">
    <property type="entry name" value="Fucose-specific lectin"/>
    <property type="match status" value="2"/>
</dbReference>
<dbReference type="RefSeq" id="WP_358364642.1">
    <property type="nucleotide sequence ID" value="NZ_JBEZFP010000222.1"/>
</dbReference>
<keyword evidence="1" id="KW-0862">Zinc</keyword>